<dbReference type="PANTHER" id="PTHR10177">
    <property type="entry name" value="CYCLINS"/>
    <property type="match status" value="1"/>
</dbReference>
<feature type="domain" description="Cyclin-like" evidence="7">
    <location>
        <begin position="622"/>
        <end position="708"/>
    </location>
</feature>
<dbReference type="STRING" id="764103.G7E8T1"/>
<organism evidence="9 10">
    <name type="scientific">Mixia osmundae (strain CBS 9802 / IAM 14324 / JCM 22182 / KY 12970)</name>
    <dbReference type="NCBI Taxonomy" id="764103"/>
    <lineage>
        <taxon>Eukaryota</taxon>
        <taxon>Fungi</taxon>
        <taxon>Dikarya</taxon>
        <taxon>Basidiomycota</taxon>
        <taxon>Pucciniomycotina</taxon>
        <taxon>Mixiomycetes</taxon>
        <taxon>Mixiales</taxon>
        <taxon>Mixiaceae</taxon>
        <taxon>Mixia</taxon>
    </lineage>
</organism>
<dbReference type="Pfam" id="PF00134">
    <property type="entry name" value="Cyclin_N"/>
    <property type="match status" value="1"/>
</dbReference>
<dbReference type="InterPro" id="IPR004367">
    <property type="entry name" value="Cyclin_C-dom"/>
</dbReference>
<dbReference type="InterPro" id="IPR036915">
    <property type="entry name" value="Cyclin-like_sf"/>
</dbReference>
<dbReference type="InterPro" id="IPR013763">
    <property type="entry name" value="Cyclin-like_dom"/>
</dbReference>
<dbReference type="InterPro" id="IPR006671">
    <property type="entry name" value="Cyclin_N"/>
</dbReference>
<keyword evidence="4" id="KW-0131">Cell cycle</keyword>
<feature type="compositionally biased region" description="Low complexity" evidence="6">
    <location>
        <begin position="9"/>
        <end position="20"/>
    </location>
</feature>
<feature type="compositionally biased region" description="Polar residues" evidence="6">
    <location>
        <begin position="375"/>
        <end position="395"/>
    </location>
</feature>
<dbReference type="InterPro" id="IPR048258">
    <property type="entry name" value="Cyclins_cyclin-box"/>
</dbReference>
<evidence type="ECO:0000256" key="1">
    <source>
        <dbReference type="ARBA" id="ARBA00008742"/>
    </source>
</evidence>
<reference evidence="9 10" key="1">
    <citation type="journal article" date="2011" name="J. Gen. Appl. Microbiol.">
        <title>Draft genome sequencing of the enigmatic basidiomycete Mixia osmundae.</title>
        <authorList>
            <person name="Nishida H."/>
            <person name="Nagatsuka Y."/>
            <person name="Sugiyama J."/>
        </authorList>
    </citation>
    <scope>NUCLEOTIDE SEQUENCE [LARGE SCALE GENOMIC DNA]</scope>
    <source>
        <strain evidence="10">CBS 9802 / IAM 14324 / JCM 22182 / KY 12970</strain>
    </source>
</reference>
<evidence type="ECO:0000256" key="5">
    <source>
        <dbReference type="RuleBase" id="RU000383"/>
    </source>
</evidence>
<feature type="region of interest" description="Disordered" evidence="6">
    <location>
        <begin position="175"/>
        <end position="436"/>
    </location>
</feature>
<evidence type="ECO:0000256" key="6">
    <source>
        <dbReference type="SAM" id="MobiDB-lite"/>
    </source>
</evidence>
<evidence type="ECO:0000313" key="10">
    <source>
        <dbReference type="Proteomes" id="UP000009131"/>
    </source>
</evidence>
<dbReference type="RefSeq" id="XP_014568777.1">
    <property type="nucleotide sequence ID" value="XM_014713291.1"/>
</dbReference>
<dbReference type="OMA" id="ESWIRMA"/>
<name>G7E8T1_MIXOS</name>
<evidence type="ECO:0000313" key="9">
    <source>
        <dbReference type="EMBL" id="GAA99549.1"/>
    </source>
</evidence>
<feature type="compositionally biased region" description="Low complexity" evidence="6">
    <location>
        <begin position="342"/>
        <end position="351"/>
    </location>
</feature>
<feature type="compositionally biased region" description="Low complexity" evidence="6">
    <location>
        <begin position="69"/>
        <end position="84"/>
    </location>
</feature>
<keyword evidence="10" id="KW-1185">Reference proteome</keyword>
<keyword evidence="3 5" id="KW-0195">Cyclin</keyword>
<dbReference type="Proteomes" id="UP000009131">
    <property type="component" value="Unassembled WGS sequence"/>
</dbReference>
<dbReference type="SMART" id="SM01332">
    <property type="entry name" value="Cyclin_C"/>
    <property type="match status" value="1"/>
</dbReference>
<feature type="compositionally biased region" description="Low complexity" evidence="6">
    <location>
        <begin position="396"/>
        <end position="428"/>
    </location>
</feature>
<protein>
    <submittedName>
        <fullName evidence="9">Uncharacterized protein</fullName>
    </submittedName>
</protein>
<gene>
    <name evidence="9" type="primary">Mo06250</name>
    <name evidence="9" type="ORF">E5Q_06250</name>
</gene>
<dbReference type="Gene3D" id="1.10.472.10">
    <property type="entry name" value="Cyclin-like"/>
    <property type="match status" value="2"/>
</dbReference>
<dbReference type="GO" id="GO:0019887">
    <property type="term" value="F:protein kinase regulator activity"/>
    <property type="evidence" value="ECO:0007669"/>
    <property type="project" value="UniProtKB-ARBA"/>
</dbReference>
<sequence>MRLALPTFAHGGAAGVVPGADSANGTSSIHASASNRGYSDSALSSGSHSHDLDESSESSQPSKRPRPSPSRSSPTSLSTMLSVSVERRRSEAVRQAPSGPSSSSSLSSPGSTAHASLTLPAQPAVSERVIARRPRRPSPAVAISSSSQLAPESASLYGSSPLSSSMIIVDVPSDAPRAPTATLTRRKVRDVMSLPGTSKSLQARRDSSNSSGSSRTASRSVSMSMDESLAPSQDARSEDTAITDDLSRATNNGMMVVSSSPCPSPKSHARQRSGLRRPTTEESQTAGSPALQQRDRKRTKSTEEAEDEDATFYDFVDQHDLLDVPMAPPSTDMQYPPTVPDSSSSQSIYSSDTGIGRTRKRSSSISRQSSGSRAMTRQLSSHGTSGTMSQSSSADSFTRLDTSLSSSSLASNASTVPSSVASSAPSSAQKPFGPVQSTRLPAQLRGARIPPQLRLAISNQGTGRLSPLPVQGVGREFLGLLEGEYRESIREYMYEMEDKTQASVELIDLQPELEWHMRPFLVDFLIEIHQQCRLRPETLYLTMNIVDRYVSKRIVLKKHYQLVGCSALWIAAKFEDAKDRVPTVQELSSMCCRAYDESAFIQMEGHVLSTIGWVLGHPTAESWIRMACVADNTVEEQRIQHVARFLLETTLYHKDFISFKASDLAAAALMLARFMFDRYRRVEDETEAVLSVAYLMDLQLGQALDRLSATLIKKYAPGHYSRSSTFVREWFLSGRRFSHRGWAQAPEVLMPRLSPTLLRCPGLASASSGSWSSDDDVPRTPQSSETIFAQADPFKTAGPPPKAVGSTRPGIVRWESVPHMVSSYGT</sequence>
<accession>G7E8T1</accession>
<keyword evidence="2" id="KW-0132">Cell division</keyword>
<dbReference type="eggNOG" id="KOG0653">
    <property type="taxonomic scope" value="Eukaryota"/>
</dbReference>
<feature type="compositionally biased region" description="Polar residues" evidence="6">
    <location>
        <begin position="23"/>
        <end position="38"/>
    </location>
</feature>
<feature type="domain" description="Cyclin-like" evidence="7">
    <location>
        <begin position="523"/>
        <end position="609"/>
    </location>
</feature>
<dbReference type="GO" id="GO:0051301">
    <property type="term" value="P:cell division"/>
    <property type="evidence" value="ECO:0007669"/>
    <property type="project" value="UniProtKB-KW"/>
</dbReference>
<evidence type="ECO:0000259" key="8">
    <source>
        <dbReference type="SMART" id="SM01332"/>
    </source>
</evidence>
<dbReference type="InterPro" id="IPR039361">
    <property type="entry name" value="Cyclin"/>
</dbReference>
<dbReference type="GO" id="GO:0044843">
    <property type="term" value="P:cell cycle G1/S phase transition"/>
    <property type="evidence" value="ECO:0007669"/>
    <property type="project" value="UniProtKB-ARBA"/>
</dbReference>
<dbReference type="HOGENOM" id="CLU_342909_0_0_1"/>
<dbReference type="AlphaFoldDB" id="G7E8T1"/>
<dbReference type="GO" id="GO:0051726">
    <property type="term" value="P:regulation of cell cycle"/>
    <property type="evidence" value="ECO:0007669"/>
    <property type="project" value="UniProtKB-ARBA"/>
</dbReference>
<reference evidence="9 10" key="2">
    <citation type="journal article" date="2012" name="Open Biol.">
        <title>Characteristics of nucleosomes and linker DNA regions on the genome of the basidiomycete Mixia osmundae revealed by mono- and dinucleosome mapping.</title>
        <authorList>
            <person name="Nishida H."/>
            <person name="Kondo S."/>
            <person name="Matsumoto T."/>
            <person name="Suzuki Y."/>
            <person name="Yoshikawa H."/>
            <person name="Taylor T.D."/>
            <person name="Sugiyama J."/>
        </authorList>
    </citation>
    <scope>NUCLEOTIDE SEQUENCE [LARGE SCALE GENOMIC DNA]</scope>
    <source>
        <strain evidence="10">CBS 9802 / IAM 14324 / JCM 22182 / KY 12970</strain>
    </source>
</reference>
<dbReference type="SMART" id="SM00385">
    <property type="entry name" value="CYCLIN"/>
    <property type="match status" value="2"/>
</dbReference>
<feature type="compositionally biased region" description="Polar residues" evidence="6">
    <location>
        <begin position="281"/>
        <end position="291"/>
    </location>
</feature>
<evidence type="ECO:0000256" key="2">
    <source>
        <dbReference type="ARBA" id="ARBA00022618"/>
    </source>
</evidence>
<feature type="region of interest" description="Disordered" evidence="6">
    <location>
        <begin position="788"/>
        <end position="808"/>
    </location>
</feature>
<evidence type="ECO:0000256" key="3">
    <source>
        <dbReference type="ARBA" id="ARBA00023127"/>
    </source>
</evidence>
<proteinExistence type="inferred from homology"/>
<comment type="caution">
    <text evidence="9">The sequence shown here is derived from an EMBL/GenBank/DDBJ whole genome shotgun (WGS) entry which is preliminary data.</text>
</comment>
<feature type="domain" description="Cyclin C-terminal" evidence="8">
    <location>
        <begin position="618"/>
        <end position="729"/>
    </location>
</feature>
<dbReference type="OrthoDB" id="5590282at2759"/>
<dbReference type="FunFam" id="1.10.472.10:FF:000010">
    <property type="entry name" value="G1/S-specific cyclin Cln1"/>
    <property type="match status" value="1"/>
</dbReference>
<dbReference type="PROSITE" id="PS00292">
    <property type="entry name" value="CYCLINS"/>
    <property type="match status" value="1"/>
</dbReference>
<dbReference type="CDD" id="cd20559">
    <property type="entry name" value="CYCLIN_ScCLN_like"/>
    <property type="match status" value="1"/>
</dbReference>
<evidence type="ECO:0000256" key="4">
    <source>
        <dbReference type="ARBA" id="ARBA00023306"/>
    </source>
</evidence>
<feature type="compositionally biased region" description="Low complexity" evidence="6">
    <location>
        <begin position="208"/>
        <end position="224"/>
    </location>
</feature>
<feature type="region of interest" description="Disordered" evidence="6">
    <location>
        <begin position="1"/>
        <end position="158"/>
    </location>
</feature>
<evidence type="ECO:0000259" key="7">
    <source>
        <dbReference type="SMART" id="SM00385"/>
    </source>
</evidence>
<dbReference type="InParanoid" id="G7E8T1"/>
<dbReference type="Pfam" id="PF02984">
    <property type="entry name" value="Cyclin_C"/>
    <property type="match status" value="1"/>
</dbReference>
<feature type="compositionally biased region" description="Low complexity" evidence="6">
    <location>
        <begin position="138"/>
        <end position="158"/>
    </location>
</feature>
<dbReference type="SUPFAM" id="SSF47954">
    <property type="entry name" value="Cyclin-like"/>
    <property type="match status" value="2"/>
</dbReference>
<dbReference type="EMBL" id="BABT02000220">
    <property type="protein sequence ID" value="GAA99549.1"/>
    <property type="molecule type" value="Genomic_DNA"/>
</dbReference>
<feature type="compositionally biased region" description="Low complexity" evidence="6">
    <location>
        <begin position="93"/>
        <end position="111"/>
    </location>
</feature>
<comment type="similarity">
    <text evidence="1 5">Belongs to the cyclin family.</text>
</comment>
<feature type="compositionally biased region" description="Low complexity" evidence="6">
    <location>
        <begin position="363"/>
        <end position="373"/>
    </location>
</feature>